<keyword evidence="7" id="KW-0653">Protein transport</keyword>
<dbReference type="GO" id="GO:0005085">
    <property type="term" value="F:guanyl-nucleotide exchange factor activity"/>
    <property type="evidence" value="ECO:0007669"/>
    <property type="project" value="UniProtKB-KW"/>
</dbReference>
<keyword evidence="11" id="KW-0472">Membrane</keyword>
<dbReference type="Pfam" id="PF05224">
    <property type="entry name" value="NDT80_PhoG"/>
    <property type="match status" value="1"/>
</dbReference>
<dbReference type="Pfam" id="PF13888">
    <property type="entry name" value="MRF_C2"/>
    <property type="match status" value="1"/>
</dbReference>
<evidence type="ECO:0000256" key="9">
    <source>
        <dbReference type="ARBA" id="ARBA00023054"/>
    </source>
</evidence>
<dbReference type="Pfam" id="PF13884">
    <property type="entry name" value="Peptidase_S74"/>
    <property type="match status" value="1"/>
</dbReference>
<name>M7BRF0_CHEMY</name>
<dbReference type="InterPro" id="IPR025719">
    <property type="entry name" value="MYRF_C2"/>
</dbReference>
<dbReference type="SUPFAM" id="SSF49417">
    <property type="entry name" value="p53-like transcription factors"/>
    <property type="match status" value="1"/>
</dbReference>
<feature type="domain" description="Peptidase S74" evidence="17">
    <location>
        <begin position="851"/>
        <end position="959"/>
    </location>
</feature>
<evidence type="ECO:0000256" key="7">
    <source>
        <dbReference type="ARBA" id="ARBA00022927"/>
    </source>
</evidence>
<dbReference type="Pfam" id="PF06428">
    <property type="entry name" value="Sec2p"/>
    <property type="match status" value="1"/>
</dbReference>
<dbReference type="FunFam" id="2.60.40.1390:FF:000004">
    <property type="entry name" value="Myelin regulatory factor"/>
    <property type="match status" value="1"/>
</dbReference>
<dbReference type="GO" id="GO:0015031">
    <property type="term" value="P:protein transport"/>
    <property type="evidence" value="ECO:0007669"/>
    <property type="project" value="UniProtKB-KW"/>
</dbReference>
<dbReference type="PANTHER" id="PTHR13029">
    <property type="match status" value="1"/>
</dbReference>
<reference evidence="19" key="1">
    <citation type="journal article" date="2013" name="Nat. Genet.">
        <title>The draft genomes of soft-shell turtle and green sea turtle yield insights into the development and evolution of the turtle-specific body plan.</title>
        <authorList>
            <person name="Wang Z."/>
            <person name="Pascual-Anaya J."/>
            <person name="Zadissa A."/>
            <person name="Li W."/>
            <person name="Niimura Y."/>
            <person name="Huang Z."/>
            <person name="Li C."/>
            <person name="White S."/>
            <person name="Xiong Z."/>
            <person name="Fang D."/>
            <person name="Wang B."/>
            <person name="Ming Y."/>
            <person name="Chen Y."/>
            <person name="Zheng Y."/>
            <person name="Kuraku S."/>
            <person name="Pignatelli M."/>
            <person name="Herrero J."/>
            <person name="Beal K."/>
            <person name="Nozawa M."/>
            <person name="Li Q."/>
            <person name="Wang J."/>
            <person name="Zhang H."/>
            <person name="Yu L."/>
            <person name="Shigenobu S."/>
            <person name="Wang J."/>
            <person name="Liu J."/>
            <person name="Flicek P."/>
            <person name="Searle S."/>
            <person name="Wang J."/>
            <person name="Kuratani S."/>
            <person name="Yin Y."/>
            <person name="Aken B."/>
            <person name="Zhang G."/>
            <person name="Irie N."/>
        </authorList>
    </citation>
    <scope>NUCLEOTIDE SEQUENCE [LARGE SCALE GENOMIC DNA]</scope>
</reference>
<feature type="DNA-binding region" description="NDT80" evidence="13">
    <location>
        <begin position="522"/>
        <end position="805"/>
    </location>
</feature>
<evidence type="ECO:0000256" key="8">
    <source>
        <dbReference type="ARBA" id="ARBA00022989"/>
    </source>
</evidence>
<evidence type="ECO:0000256" key="5">
    <source>
        <dbReference type="ARBA" id="ARBA00022658"/>
    </source>
</evidence>
<dbReference type="GO" id="GO:0003700">
    <property type="term" value="F:DNA-binding transcription factor activity"/>
    <property type="evidence" value="ECO:0007669"/>
    <property type="project" value="UniProtKB-UniRule"/>
</dbReference>
<evidence type="ECO:0000256" key="11">
    <source>
        <dbReference type="ARBA" id="ARBA00023136"/>
    </source>
</evidence>
<keyword evidence="6" id="KW-0812">Transmembrane</keyword>
<evidence type="ECO:0000313" key="18">
    <source>
        <dbReference type="EMBL" id="EMP40471.1"/>
    </source>
</evidence>
<keyword evidence="9 14" id="KW-0175">Coiled coil</keyword>
<dbReference type="Gene3D" id="2.60.40.1390">
    <property type="entry name" value="NDT80 DNA-binding domain"/>
    <property type="match status" value="1"/>
</dbReference>
<evidence type="ECO:0000313" key="19">
    <source>
        <dbReference type="Proteomes" id="UP000031443"/>
    </source>
</evidence>
<dbReference type="InterPro" id="IPR030392">
    <property type="entry name" value="S74_ICA"/>
</dbReference>
<evidence type="ECO:0000256" key="15">
    <source>
        <dbReference type="SAM" id="MobiDB-lite"/>
    </source>
</evidence>
<gene>
    <name evidence="18" type="ORF">UY3_02306</name>
</gene>
<proteinExistence type="inferred from homology"/>
<evidence type="ECO:0000256" key="12">
    <source>
        <dbReference type="ARBA" id="ARBA00025794"/>
    </source>
</evidence>
<dbReference type="InterPro" id="IPR009449">
    <property type="entry name" value="Sec2_N"/>
</dbReference>
<evidence type="ECO:0000259" key="17">
    <source>
        <dbReference type="PROSITE" id="PS51688"/>
    </source>
</evidence>
<dbReference type="InterPro" id="IPR008967">
    <property type="entry name" value="p53-like_TF_DNA-bd_sf"/>
</dbReference>
<dbReference type="InterPro" id="IPR026932">
    <property type="entry name" value="MYRF_ICA"/>
</dbReference>
<sequence>MASDPLEGFHEVNLASPTTPDLLGVYEPGTQEPTTSPSVIYRPHPSAVCSTPIQPNALNVFDLPTQPVYSSPRHLNCGETSGININVTDTVPCSTSGPQSGSSKHSSSRKESNNAEREFLQGATLTDVSEGNEDIFGLSTDSLSHLRSPSVLEVREKGYERLKEELAKAQRELKLKDEECERLSKVRDQLGQELEELTASLFEEAHKMVREANVKQATAEKQLKEAQGKIDVLQAEVAALKTLVLSTSPTSPTKELQSSGKAPFKKGHARNKSTSSAMCGSHQDLTTVQPIVKDCKELASAVLEAVENNTLSIEPVGLQPIRFVKASAVECGGPKKCALSGQSKSCKHRIKLGDSSSYYYISPFCRYRITSVCNFFTYIRYIQQGLVKQQDEKKSFYLLVMDVVGENEALQQFFEGQDVHGALENAMVDTSMLEEFLGSDLEFGALQSLLPESPPDSGSEPYSPAQLKALHYDASGPTGLRPSLSFPSAGAPDTFLCRYPDSFSDVSTNGHSCGVPQDCCLKTDNATSPWNTSISSSCLGLNYSYLQPRASHSAGISLASGKKRRHSQLSEDATDSPPWTNNSQQVTVKDCGTEVQDYDSDGQNVAAVDKCYQALTWQPYQTSHWSSLFNYSYETLPDVGYHIVTDKGFNFSTADDAFVCQKKNHFQITIHISVVGNPKYVKTQLGLKPIEKFYLKTFGIKADAPNQIITIEQSQSDRSKKSFNPVKLDLPADQATKVTLGRLHFSETTANNMRKKGKPNPDQRYFMLVVGLYAVSQDQSYLLSAHVSERIIVRASNPGQFENDSDVLWQRGHVPETIVCHGRVGINTDAPDEALVVCGNVKVMGTVMHPSDSRAKQNIQEVDTTEQLRRIAQMRLVEYDYKPEFASVMGINNTHETGIIAQEVKELLPTAVKEVGDITCENGEKVENFLMIDKDQIFMENVGAVKQLCKLTNNLEIRIEELEVWNRKLAKLKRMSSLKSTVSEKSTFSKFSRAASLLPPRKPIAIPRGKVCFSEKKQSWPNRIFQITVIALVAVMALCNATSSITQHPYTTVAGTVSVVIPYDMTSVSVLLQKVKRQTALLRSWLFFVALSDSTASPTMTSSITVPEVNFCDILPCDKTYCCSIHQIQRKIPRYQTMMTEERDKIKALQERRLMEKPDLGIDWIDTTISSMQILETQQKIDRRYCSKGRQCRYNFHTHADKLHEFFGVNVVPLLLPTFRSGNYSYVIPVNKYTPINVILSLEINTTEPLIVFQCKVTFGNMCSYQSRNRNKREAFQETTQVTLFSVAKLK</sequence>
<dbReference type="GO" id="GO:0005634">
    <property type="term" value="C:nucleus"/>
    <property type="evidence" value="ECO:0007669"/>
    <property type="project" value="TreeGrafter"/>
</dbReference>
<keyword evidence="3" id="KW-0813">Transport</keyword>
<keyword evidence="8" id="KW-1133">Transmembrane helix</keyword>
<dbReference type="GO" id="GO:0016540">
    <property type="term" value="P:protein autoprocessing"/>
    <property type="evidence" value="ECO:0007669"/>
    <property type="project" value="InterPro"/>
</dbReference>
<evidence type="ECO:0000256" key="1">
    <source>
        <dbReference type="ARBA" id="ARBA00004167"/>
    </source>
</evidence>
<evidence type="ECO:0000256" key="4">
    <source>
        <dbReference type="ARBA" id="ARBA00022553"/>
    </source>
</evidence>
<keyword evidence="10 13" id="KW-0238">DNA-binding</keyword>
<feature type="compositionally biased region" description="Low complexity" evidence="15">
    <location>
        <begin position="94"/>
        <end position="105"/>
    </location>
</feature>
<evidence type="ECO:0000256" key="3">
    <source>
        <dbReference type="ARBA" id="ARBA00022448"/>
    </source>
</evidence>
<dbReference type="SUPFAM" id="SSF144284">
    <property type="entry name" value="Sec2 N-terminal region"/>
    <property type="match status" value="1"/>
</dbReference>
<feature type="region of interest" description="Disordered" evidence="15">
    <location>
        <begin position="1"/>
        <end position="20"/>
    </location>
</feature>
<dbReference type="PANTHER" id="PTHR13029:SF17">
    <property type="entry name" value="MYELIN REGULATORY FACTOR-LIKE PROTEIN"/>
    <property type="match status" value="1"/>
</dbReference>
<comment type="similarity">
    <text evidence="2">Belongs to the MRF family.</text>
</comment>
<organism evidence="18 19">
    <name type="scientific">Chelonia mydas</name>
    <name type="common">Green sea-turtle</name>
    <name type="synonym">Chelonia agassizi</name>
    <dbReference type="NCBI Taxonomy" id="8469"/>
    <lineage>
        <taxon>Eukaryota</taxon>
        <taxon>Metazoa</taxon>
        <taxon>Chordata</taxon>
        <taxon>Craniata</taxon>
        <taxon>Vertebrata</taxon>
        <taxon>Euteleostomi</taxon>
        <taxon>Archelosauria</taxon>
        <taxon>Testudinata</taxon>
        <taxon>Testudines</taxon>
        <taxon>Cryptodira</taxon>
        <taxon>Durocryptodira</taxon>
        <taxon>Americhelydia</taxon>
        <taxon>Chelonioidea</taxon>
        <taxon>Cheloniidae</taxon>
        <taxon>Chelonia</taxon>
    </lineage>
</organism>
<dbReference type="eggNOG" id="KOG3661">
    <property type="taxonomic scope" value="Eukaryota"/>
</dbReference>
<dbReference type="GO" id="GO:0043565">
    <property type="term" value="F:sequence-specific DNA binding"/>
    <property type="evidence" value="ECO:0007669"/>
    <property type="project" value="TreeGrafter"/>
</dbReference>
<dbReference type="Pfam" id="PF25555">
    <property type="entry name" value="RAB3A-like_C"/>
    <property type="match status" value="1"/>
</dbReference>
<feature type="region of interest" description="Disordered" evidence="15">
    <location>
        <begin position="556"/>
        <end position="584"/>
    </location>
</feature>
<dbReference type="FunFam" id="1.20.5.4880:FF:000001">
    <property type="entry name" value="Guanine nucleotide exchange factor for Rab-3A"/>
    <property type="match status" value="1"/>
</dbReference>
<comment type="similarity">
    <text evidence="12">Belongs to the SEC2 family.</text>
</comment>
<accession>M7BRF0</accession>
<evidence type="ECO:0000256" key="6">
    <source>
        <dbReference type="ARBA" id="ARBA00022692"/>
    </source>
</evidence>
<protein>
    <submittedName>
        <fullName evidence="18">Rab-3A-interacting protein</fullName>
    </submittedName>
</protein>
<evidence type="ECO:0000256" key="14">
    <source>
        <dbReference type="SAM" id="Coils"/>
    </source>
</evidence>
<dbReference type="InterPro" id="IPR037141">
    <property type="entry name" value="NDT80_DNA-bd_dom_sf"/>
</dbReference>
<dbReference type="Gene3D" id="1.20.5.4880">
    <property type="match status" value="1"/>
</dbReference>
<evidence type="ECO:0000259" key="16">
    <source>
        <dbReference type="PROSITE" id="PS51517"/>
    </source>
</evidence>
<dbReference type="GO" id="GO:0005789">
    <property type="term" value="C:endoplasmic reticulum membrane"/>
    <property type="evidence" value="ECO:0007669"/>
    <property type="project" value="TreeGrafter"/>
</dbReference>
<comment type="subcellular location">
    <subcellularLocation>
        <location evidence="1">Membrane</location>
        <topology evidence="1">Single-pass membrane protein</topology>
    </subcellularLocation>
</comment>
<keyword evidence="19" id="KW-1185">Reference proteome</keyword>
<dbReference type="InterPro" id="IPR051577">
    <property type="entry name" value="MRF-like"/>
</dbReference>
<feature type="region of interest" description="Disordered" evidence="15">
    <location>
        <begin position="88"/>
        <end position="116"/>
    </location>
</feature>
<dbReference type="Proteomes" id="UP000031443">
    <property type="component" value="Unassembled WGS sequence"/>
</dbReference>
<evidence type="ECO:0000256" key="13">
    <source>
        <dbReference type="PROSITE-ProRule" id="PRU00850"/>
    </source>
</evidence>
<dbReference type="Pfam" id="PF13887">
    <property type="entry name" value="MYRF_ICA"/>
    <property type="match status" value="1"/>
</dbReference>
<evidence type="ECO:0000256" key="2">
    <source>
        <dbReference type="ARBA" id="ARBA00008221"/>
    </source>
</evidence>
<dbReference type="PROSITE" id="PS51688">
    <property type="entry name" value="ICA"/>
    <property type="match status" value="1"/>
</dbReference>
<dbReference type="STRING" id="8469.M7BRF0"/>
<dbReference type="InterPro" id="IPR024061">
    <property type="entry name" value="NDT80_DNA-bd_dom"/>
</dbReference>
<dbReference type="EMBL" id="KB510843">
    <property type="protein sequence ID" value="EMP40471.1"/>
    <property type="molecule type" value="Genomic_DNA"/>
</dbReference>
<dbReference type="PROSITE" id="PS51517">
    <property type="entry name" value="NDT80"/>
    <property type="match status" value="1"/>
</dbReference>
<feature type="coiled-coil region" evidence="14">
    <location>
        <begin position="152"/>
        <end position="243"/>
    </location>
</feature>
<dbReference type="GO" id="GO:0045893">
    <property type="term" value="P:positive regulation of DNA-templated transcription"/>
    <property type="evidence" value="ECO:0007669"/>
    <property type="project" value="TreeGrafter"/>
</dbReference>
<keyword evidence="4" id="KW-0597">Phosphoprotein</keyword>
<evidence type="ECO:0000256" key="10">
    <source>
        <dbReference type="ARBA" id="ARBA00023125"/>
    </source>
</evidence>
<feature type="domain" description="NDT80" evidence="16">
    <location>
        <begin position="522"/>
        <end position="805"/>
    </location>
</feature>
<keyword evidence="5" id="KW-0344">Guanine-nucleotide releasing factor</keyword>
<feature type="region of interest" description="Disordered" evidence="15">
    <location>
        <begin position="248"/>
        <end position="279"/>
    </location>
</feature>